<evidence type="ECO:0000313" key="16">
    <source>
        <dbReference type="EMBL" id="MDQ0338647.1"/>
    </source>
</evidence>
<feature type="active site" description="Proton acceptor" evidence="11">
    <location>
        <position position="185"/>
    </location>
</feature>
<keyword evidence="4 11" id="KW-0479">Metal-binding</keyword>
<dbReference type="EC" id="2.7.1.6" evidence="11 12"/>
<keyword evidence="17" id="KW-1185">Reference proteome</keyword>
<dbReference type="Gene3D" id="3.30.70.890">
    <property type="entry name" value="GHMP kinase, C-terminal domain"/>
    <property type="match status" value="1"/>
</dbReference>
<evidence type="ECO:0000256" key="11">
    <source>
        <dbReference type="HAMAP-Rule" id="MF_00246"/>
    </source>
</evidence>
<dbReference type="InterPro" id="IPR006204">
    <property type="entry name" value="GHMP_kinase_N_dom"/>
</dbReference>
<dbReference type="Gene3D" id="3.30.230.10">
    <property type="match status" value="1"/>
</dbReference>
<feature type="binding site" evidence="11">
    <location>
        <position position="235"/>
    </location>
    <ligand>
        <name>substrate</name>
    </ligand>
</feature>
<dbReference type="PROSITE" id="PS00106">
    <property type="entry name" value="GALACTOKINASE"/>
    <property type="match status" value="1"/>
</dbReference>
<evidence type="ECO:0000256" key="5">
    <source>
        <dbReference type="ARBA" id="ARBA00022741"/>
    </source>
</evidence>
<dbReference type="SUPFAM" id="SSF54211">
    <property type="entry name" value="Ribosomal protein S5 domain 2-like"/>
    <property type="match status" value="1"/>
</dbReference>
<dbReference type="PANTHER" id="PTHR10457:SF7">
    <property type="entry name" value="GALACTOKINASE-RELATED"/>
    <property type="match status" value="1"/>
</dbReference>
<evidence type="ECO:0000256" key="9">
    <source>
        <dbReference type="ARBA" id="ARBA00023144"/>
    </source>
</evidence>
<evidence type="ECO:0000256" key="1">
    <source>
        <dbReference type="ARBA" id="ARBA00006566"/>
    </source>
</evidence>
<dbReference type="PIRSF" id="PIRSF000530">
    <property type="entry name" value="Galactokinase"/>
    <property type="match status" value="1"/>
</dbReference>
<dbReference type="PROSITE" id="PS00627">
    <property type="entry name" value="GHMP_KINASES_ATP"/>
    <property type="match status" value="1"/>
</dbReference>
<comment type="catalytic activity">
    <reaction evidence="11">
        <text>alpha-D-galactose + ATP = alpha-D-galactose 1-phosphate + ADP + H(+)</text>
        <dbReference type="Rhea" id="RHEA:13553"/>
        <dbReference type="ChEBI" id="CHEBI:15378"/>
        <dbReference type="ChEBI" id="CHEBI:28061"/>
        <dbReference type="ChEBI" id="CHEBI:30616"/>
        <dbReference type="ChEBI" id="CHEBI:58336"/>
        <dbReference type="ChEBI" id="CHEBI:456216"/>
        <dbReference type="EC" id="2.7.1.6"/>
    </reaction>
</comment>
<name>A0ABU0CQG1_9BACI</name>
<comment type="similarity">
    <text evidence="1 11">Belongs to the GHMP kinase family. GalK subfamily.</text>
</comment>
<dbReference type="InterPro" id="IPR006206">
    <property type="entry name" value="Mevalonate/galactokinase"/>
</dbReference>
<keyword evidence="3 11" id="KW-0808">Transferase</keyword>
<dbReference type="GO" id="GO:0004335">
    <property type="term" value="F:galactokinase activity"/>
    <property type="evidence" value="ECO:0007669"/>
    <property type="project" value="UniProtKB-EC"/>
</dbReference>
<feature type="domain" description="Galactokinase N-terminal" evidence="15">
    <location>
        <begin position="21"/>
        <end position="71"/>
    </location>
</feature>
<keyword evidence="10 11" id="KW-0119">Carbohydrate metabolism</keyword>
<evidence type="ECO:0000256" key="2">
    <source>
        <dbReference type="ARBA" id="ARBA00022490"/>
    </source>
</evidence>
<feature type="binding site" evidence="11">
    <location>
        <begin position="135"/>
        <end position="141"/>
    </location>
    <ligand>
        <name>ATP</name>
        <dbReference type="ChEBI" id="CHEBI:30616"/>
    </ligand>
</feature>
<sequence>MIVENRMIPEQEVTHQQLIQLFVDQFGGTGEDTRVFFAPGRVNLIGEHTDYNGGYVFPAALSYGVWAIARKRSDLTLRLASLNFDTQVEVQLDHLVYDPAHEWANYPKGVIHLLQQEMEPLCGLDILFYGNIPNGAGLSSSAAIELVTALAVAWLNGKSADPVKLAMLCQQAENQFVGVNCGIMDQFAVAMGKKDHAILLNCQTLEYEHVPVKIEGYKLVITNTNKRRSLADSKYNERRAECEQGLAMLKRYLPQFNSLGELSPEQWQQVKKYIPCGKVKQRIEHVVSENHRVLEAAQLLRNNQIEAFGQLMYASHESLRDLYEVTGRELDTLYDIARQHPACIGTRMTGAGFGGCTVSLVAEEQVEDFQHEVKTKYQQLIGYEPSFYICSIGEGAREIKEGDDLWPFS</sequence>
<dbReference type="Pfam" id="PF08544">
    <property type="entry name" value="GHMP_kinases_C"/>
    <property type="match status" value="1"/>
</dbReference>
<comment type="subcellular location">
    <subcellularLocation>
        <location evidence="11">Cytoplasm</location>
    </subcellularLocation>
</comment>
<feature type="domain" description="GHMP kinase C-terminal" evidence="14">
    <location>
        <begin position="297"/>
        <end position="377"/>
    </location>
</feature>
<dbReference type="Proteomes" id="UP001232445">
    <property type="component" value="Unassembled WGS sequence"/>
</dbReference>
<dbReference type="NCBIfam" id="NF003705">
    <property type="entry name" value="PRK05322.1"/>
    <property type="match status" value="1"/>
</dbReference>
<evidence type="ECO:0000256" key="3">
    <source>
        <dbReference type="ARBA" id="ARBA00022679"/>
    </source>
</evidence>
<keyword evidence="9 11" id="KW-0299">Galactose metabolism</keyword>
<comment type="caution">
    <text evidence="16">The sequence shown here is derived from an EMBL/GenBank/DDBJ whole genome shotgun (WGS) entry which is preliminary data.</text>
</comment>
<organism evidence="16 17">
    <name type="scientific">Caldalkalibacillus uzonensis</name>
    <dbReference type="NCBI Taxonomy" id="353224"/>
    <lineage>
        <taxon>Bacteria</taxon>
        <taxon>Bacillati</taxon>
        <taxon>Bacillota</taxon>
        <taxon>Bacilli</taxon>
        <taxon>Bacillales</taxon>
        <taxon>Bacillaceae</taxon>
        <taxon>Caldalkalibacillus</taxon>
    </lineage>
</organism>
<dbReference type="Pfam" id="PF10509">
    <property type="entry name" value="GalKase_gal_bdg"/>
    <property type="match status" value="1"/>
</dbReference>
<evidence type="ECO:0000256" key="4">
    <source>
        <dbReference type="ARBA" id="ARBA00022723"/>
    </source>
</evidence>
<dbReference type="InterPro" id="IPR014721">
    <property type="entry name" value="Ribsml_uS5_D2-typ_fold_subgr"/>
</dbReference>
<accession>A0ABU0CQG1</accession>
<evidence type="ECO:0000256" key="10">
    <source>
        <dbReference type="ARBA" id="ARBA00023277"/>
    </source>
</evidence>
<feature type="binding site" evidence="11">
    <location>
        <position position="81"/>
    </location>
    <ligand>
        <name>ATP</name>
        <dbReference type="ChEBI" id="CHEBI:30616"/>
    </ligand>
</feature>
<dbReference type="PRINTS" id="PR00473">
    <property type="entry name" value="GALCTOKINASE"/>
</dbReference>
<dbReference type="Pfam" id="PF00288">
    <property type="entry name" value="GHMP_kinases_N"/>
    <property type="match status" value="1"/>
</dbReference>
<evidence type="ECO:0000259" key="13">
    <source>
        <dbReference type="Pfam" id="PF00288"/>
    </source>
</evidence>
<gene>
    <name evidence="11" type="primary">galK</name>
    <name evidence="16" type="ORF">J2S00_001433</name>
</gene>
<dbReference type="InterPro" id="IPR006203">
    <property type="entry name" value="GHMP_knse_ATP-bd_CS"/>
</dbReference>
<dbReference type="PRINTS" id="PR00959">
    <property type="entry name" value="MEVGALKINASE"/>
</dbReference>
<evidence type="ECO:0000256" key="12">
    <source>
        <dbReference type="NCBIfam" id="TIGR00131"/>
    </source>
</evidence>
<feature type="domain" description="GHMP kinase N-terminal" evidence="13">
    <location>
        <begin position="105"/>
        <end position="193"/>
    </location>
</feature>
<dbReference type="InterPro" id="IPR019741">
    <property type="entry name" value="Galactokinase_CS"/>
</dbReference>
<dbReference type="InterPro" id="IPR022963">
    <property type="entry name" value="Galactokinase_bac"/>
</dbReference>
<dbReference type="PANTHER" id="PTHR10457">
    <property type="entry name" value="MEVALONATE KINASE/GALACTOKINASE"/>
    <property type="match status" value="1"/>
</dbReference>
<comment type="pathway">
    <text evidence="11">Carbohydrate metabolism; galactose metabolism.</text>
</comment>
<dbReference type="InterPro" id="IPR000705">
    <property type="entry name" value="Galactokinase"/>
</dbReference>
<dbReference type="InterPro" id="IPR036554">
    <property type="entry name" value="GHMP_kinase_C_sf"/>
</dbReference>
<dbReference type="InterPro" id="IPR019539">
    <property type="entry name" value="GalKase_N"/>
</dbReference>
<evidence type="ECO:0000256" key="8">
    <source>
        <dbReference type="ARBA" id="ARBA00022842"/>
    </source>
</evidence>
<evidence type="ECO:0000256" key="7">
    <source>
        <dbReference type="ARBA" id="ARBA00022840"/>
    </source>
</evidence>
<dbReference type="NCBIfam" id="TIGR00131">
    <property type="entry name" value="gal_kin"/>
    <property type="match status" value="1"/>
</dbReference>
<dbReference type="SUPFAM" id="SSF55060">
    <property type="entry name" value="GHMP Kinase, C-terminal domain"/>
    <property type="match status" value="1"/>
</dbReference>
<dbReference type="EMBL" id="JAUSUQ010000004">
    <property type="protein sequence ID" value="MDQ0338647.1"/>
    <property type="molecule type" value="Genomic_DNA"/>
</dbReference>
<keyword evidence="6 11" id="KW-0418">Kinase</keyword>
<dbReference type="InterPro" id="IPR020568">
    <property type="entry name" value="Ribosomal_Su5_D2-typ_SF"/>
</dbReference>
<evidence type="ECO:0000259" key="14">
    <source>
        <dbReference type="Pfam" id="PF08544"/>
    </source>
</evidence>
<dbReference type="HAMAP" id="MF_00246">
    <property type="entry name" value="Galactokinase"/>
    <property type="match status" value="1"/>
</dbReference>
<dbReference type="RefSeq" id="WP_307337325.1">
    <property type="nucleotide sequence ID" value="NZ_JAUSUQ010000004.1"/>
</dbReference>
<keyword evidence="7 11" id="KW-0067">ATP-binding</keyword>
<feature type="binding site" evidence="11">
    <location>
        <position position="173"/>
    </location>
    <ligand>
        <name>Mg(2+)</name>
        <dbReference type="ChEBI" id="CHEBI:18420"/>
    </ligand>
</feature>
<feature type="site" description="Transition state stabilizer" evidence="11">
    <location>
        <position position="41"/>
    </location>
</feature>
<evidence type="ECO:0000259" key="15">
    <source>
        <dbReference type="Pfam" id="PF10509"/>
    </source>
</evidence>
<evidence type="ECO:0000256" key="6">
    <source>
        <dbReference type="ARBA" id="ARBA00022777"/>
    </source>
</evidence>
<protein>
    <recommendedName>
        <fullName evidence="11 12">Galactokinase</fullName>
        <ecNumber evidence="11 12">2.7.1.6</ecNumber>
    </recommendedName>
    <alternativeName>
        <fullName evidence="11">Galactose kinase</fullName>
    </alternativeName>
</protein>
<keyword evidence="2 11" id="KW-0963">Cytoplasm</keyword>
<comment type="function">
    <text evidence="11">Catalyzes the transfer of the gamma-phosphate of ATP to D-galactose to form alpha-D-galactose-1-phosphate (Gal-1-P).</text>
</comment>
<feature type="binding site" evidence="11">
    <location>
        <position position="141"/>
    </location>
    <ligand>
        <name>Mg(2+)</name>
        <dbReference type="ChEBI" id="CHEBI:18420"/>
    </ligand>
</feature>
<proteinExistence type="inferred from homology"/>
<keyword evidence="8 11" id="KW-0460">Magnesium</keyword>
<dbReference type="InterPro" id="IPR013750">
    <property type="entry name" value="GHMP_kinase_C_dom"/>
</dbReference>
<reference evidence="16 17" key="1">
    <citation type="submission" date="2023-07" db="EMBL/GenBank/DDBJ databases">
        <title>Genomic Encyclopedia of Type Strains, Phase IV (KMG-IV): sequencing the most valuable type-strain genomes for metagenomic binning, comparative biology and taxonomic classification.</title>
        <authorList>
            <person name="Goeker M."/>
        </authorList>
    </citation>
    <scope>NUCLEOTIDE SEQUENCE [LARGE SCALE GENOMIC DNA]</scope>
    <source>
        <strain evidence="16 17">DSM 17740</strain>
    </source>
</reference>
<evidence type="ECO:0000313" key="17">
    <source>
        <dbReference type="Proteomes" id="UP001232445"/>
    </source>
</evidence>
<feature type="binding site" evidence="11">
    <location>
        <begin position="47"/>
        <end position="50"/>
    </location>
    <ligand>
        <name>substrate</name>
    </ligand>
</feature>
<keyword evidence="5 11" id="KW-0547">Nucleotide-binding</keyword>